<dbReference type="SUPFAM" id="SSF56112">
    <property type="entry name" value="Protein kinase-like (PK-like)"/>
    <property type="match status" value="1"/>
</dbReference>
<dbReference type="PROSITE" id="PS00108">
    <property type="entry name" value="PROTEIN_KINASE_ST"/>
    <property type="match status" value="1"/>
</dbReference>
<dbReference type="Proteomes" id="UP000054937">
    <property type="component" value="Unassembled WGS sequence"/>
</dbReference>
<comment type="caution">
    <text evidence="6">The sequence shown here is derived from an EMBL/GenBank/DDBJ whole genome shotgun (WGS) entry which is preliminary data.</text>
</comment>
<dbReference type="PROSITE" id="PS50011">
    <property type="entry name" value="PROTEIN_KINASE_DOM"/>
    <property type="match status" value="1"/>
</dbReference>
<evidence type="ECO:0000256" key="4">
    <source>
        <dbReference type="SAM" id="MobiDB-lite"/>
    </source>
</evidence>
<evidence type="ECO:0000313" key="6">
    <source>
        <dbReference type="EMBL" id="KRX07813.1"/>
    </source>
</evidence>
<dbReference type="InterPro" id="IPR017441">
    <property type="entry name" value="Protein_kinase_ATP_BS"/>
</dbReference>
<dbReference type="GO" id="GO:0005634">
    <property type="term" value="C:nucleus"/>
    <property type="evidence" value="ECO:0007669"/>
    <property type="project" value="TreeGrafter"/>
</dbReference>
<evidence type="ECO:0000256" key="3">
    <source>
        <dbReference type="PROSITE-ProRule" id="PRU10141"/>
    </source>
</evidence>
<reference evidence="6 7" key="1">
    <citation type="journal article" date="2015" name="Sci. Rep.">
        <title>Genome of the facultative scuticociliatosis pathogen Pseudocohnilembus persalinus provides insight into its virulence through horizontal gene transfer.</title>
        <authorList>
            <person name="Xiong J."/>
            <person name="Wang G."/>
            <person name="Cheng J."/>
            <person name="Tian M."/>
            <person name="Pan X."/>
            <person name="Warren A."/>
            <person name="Jiang C."/>
            <person name="Yuan D."/>
            <person name="Miao W."/>
        </authorList>
    </citation>
    <scope>NUCLEOTIDE SEQUENCE [LARGE SCALE GENOMIC DNA]</scope>
    <source>
        <strain evidence="6">36N120E</strain>
    </source>
</reference>
<accession>A0A0V0R0Y1</accession>
<name>A0A0V0R0Y1_PSEPJ</name>
<dbReference type="InterPro" id="IPR011009">
    <property type="entry name" value="Kinase-like_dom_sf"/>
</dbReference>
<dbReference type="EMBL" id="LDAU01000080">
    <property type="protein sequence ID" value="KRX07813.1"/>
    <property type="molecule type" value="Genomic_DNA"/>
</dbReference>
<dbReference type="InterPro" id="IPR008271">
    <property type="entry name" value="Ser/Thr_kinase_AS"/>
</dbReference>
<evidence type="ECO:0000313" key="7">
    <source>
        <dbReference type="Proteomes" id="UP000054937"/>
    </source>
</evidence>
<keyword evidence="6" id="KW-0808">Transferase</keyword>
<dbReference type="InterPro" id="IPR000719">
    <property type="entry name" value="Prot_kinase_dom"/>
</dbReference>
<feature type="region of interest" description="Disordered" evidence="4">
    <location>
        <begin position="537"/>
        <end position="556"/>
    </location>
</feature>
<dbReference type="PANTHER" id="PTHR24345">
    <property type="entry name" value="SERINE/THREONINE-PROTEIN KINASE PLK"/>
    <property type="match status" value="1"/>
</dbReference>
<organism evidence="6 7">
    <name type="scientific">Pseudocohnilembus persalinus</name>
    <name type="common">Ciliate</name>
    <dbReference type="NCBI Taxonomy" id="266149"/>
    <lineage>
        <taxon>Eukaryota</taxon>
        <taxon>Sar</taxon>
        <taxon>Alveolata</taxon>
        <taxon>Ciliophora</taxon>
        <taxon>Intramacronucleata</taxon>
        <taxon>Oligohymenophorea</taxon>
        <taxon>Scuticociliatia</taxon>
        <taxon>Philasterida</taxon>
        <taxon>Pseudocohnilembidae</taxon>
        <taxon>Pseudocohnilembus</taxon>
    </lineage>
</organism>
<feature type="domain" description="Protein kinase" evidence="5">
    <location>
        <begin position="9"/>
        <end position="262"/>
    </location>
</feature>
<keyword evidence="6" id="KW-0418">Kinase</keyword>
<keyword evidence="2 3" id="KW-0067">ATP-binding</keyword>
<dbReference type="Pfam" id="PF00069">
    <property type="entry name" value="Pkinase"/>
    <property type="match status" value="1"/>
</dbReference>
<gene>
    <name evidence="6" type="ORF">PPERSA_07563</name>
</gene>
<sequence>MIGSSINGYRCIDEIGSGGFSEIYKVTKNGKYYAMKVVEKEMIYEQDLYKYILNEDYFYFILELCEINTLLEYIVQEKPKLEKCVNILVQLLNGMRAIHKNRCLHRDMKLENILIKEGIFKIADFGLSSQNDEGESYIGTLRYMAPEILNENQGHNYKADFWSMGVIFFFMIYKCFPFNNRKHIYEEQKNKSVPFFDLKKVIKSLSNNKSQIKDLSNQDEDLQEFFKLIFVFDQKKRAPIKQFFTCNLLKKHMTKEQINQFIEAYTDLDQKLQIEQGKSQTILFNKSSSLSQKNSQKTEEKMETEIAPNKTAYTYKSPIKKINKYFIDIMGNVKEEEEFQQFELFLPSKQSESENKLGKKENMKISAQSEDSLNKLLKKQHEQLYADTDDLVSKFNKSGSNQNKKSAKLSQYSKKNLNYDDQQVQEEGLNSKLQFEDESVSFMNGEGVNGELEKQIEKEQNLNKIKNLKQIRTYDKLVSQHSRKQNDENLVEEDEITPNQLSEKIKEFILSSYKFKLQDQDDLEKWGPNYLKQSYSNLQGDNDSSPNITKSKQTKYTSTLKSGRTQTQQMETFGSLKSTMFKQNVREGILDDIFGDHKEVQKVYGFQIQKYLFQSDCMNMISKTIITPYAFSILVSVISKVIMYQISSLLTDLEEKKNVFKLQQNIFDDFVQSEYYEFLIEKLKSDRNKWALKNEQVNFRIQTSNLSKEVAAIINLQLNQDNYYNFFKFKIRDMFTTLYRSLFQVSIKSMESTVKKQRNLRGALYILLFLMTHHLKNKIPNYFFGNFKHDDNQEFELYNLWIQSLNESDLEAQIKSITKHTFGEKAMLFLMEDTMGDFLKKQKVLQQQQIQQQQKEEKEEVQQSN</sequence>
<evidence type="ECO:0000259" key="5">
    <source>
        <dbReference type="PROSITE" id="PS50011"/>
    </source>
</evidence>
<dbReference type="Gene3D" id="1.10.510.10">
    <property type="entry name" value="Transferase(Phosphotransferase) domain 1"/>
    <property type="match status" value="1"/>
</dbReference>
<protein>
    <submittedName>
        <fullName evidence="6">Protein kinase-like domain</fullName>
    </submittedName>
</protein>
<dbReference type="InParanoid" id="A0A0V0R0Y1"/>
<dbReference type="SMART" id="SM00220">
    <property type="entry name" value="S_TKc"/>
    <property type="match status" value="1"/>
</dbReference>
<proteinExistence type="predicted"/>
<dbReference type="OrthoDB" id="341578at2759"/>
<evidence type="ECO:0000256" key="1">
    <source>
        <dbReference type="ARBA" id="ARBA00022741"/>
    </source>
</evidence>
<dbReference type="PROSITE" id="PS00107">
    <property type="entry name" value="PROTEIN_KINASE_ATP"/>
    <property type="match status" value="1"/>
</dbReference>
<evidence type="ECO:0000256" key="2">
    <source>
        <dbReference type="ARBA" id="ARBA00022840"/>
    </source>
</evidence>
<keyword evidence="1 3" id="KW-0547">Nucleotide-binding</keyword>
<feature type="binding site" evidence="3">
    <location>
        <position position="36"/>
    </location>
    <ligand>
        <name>ATP</name>
        <dbReference type="ChEBI" id="CHEBI:30616"/>
    </ligand>
</feature>
<dbReference type="GO" id="GO:0004672">
    <property type="term" value="F:protein kinase activity"/>
    <property type="evidence" value="ECO:0007669"/>
    <property type="project" value="InterPro"/>
</dbReference>
<dbReference type="GO" id="GO:0005524">
    <property type="term" value="F:ATP binding"/>
    <property type="evidence" value="ECO:0007669"/>
    <property type="project" value="UniProtKB-UniRule"/>
</dbReference>
<dbReference type="AlphaFoldDB" id="A0A0V0R0Y1"/>
<keyword evidence="7" id="KW-1185">Reference proteome</keyword>